<keyword evidence="3" id="KW-1185">Reference proteome</keyword>
<evidence type="ECO:0000313" key="2">
    <source>
        <dbReference type="EMBL" id="MEL0629951.1"/>
    </source>
</evidence>
<organism evidence="2 3">
    <name type="scientific">Psychromonas aquatilis</name>
    <dbReference type="NCBI Taxonomy" id="2005072"/>
    <lineage>
        <taxon>Bacteria</taxon>
        <taxon>Pseudomonadati</taxon>
        <taxon>Pseudomonadota</taxon>
        <taxon>Gammaproteobacteria</taxon>
        <taxon>Alteromonadales</taxon>
        <taxon>Psychromonadaceae</taxon>
        <taxon>Psychromonas</taxon>
    </lineage>
</organism>
<sequence length="82" mass="9379">MKNNTINKITKAKNKVIECSPEISIILTGTSIGFINLNFNINFLENIGMASISFVICCWFLEKSKNYRKDKFSIKNNNKNSK</sequence>
<dbReference type="RefSeq" id="WP_341598084.1">
    <property type="nucleotide sequence ID" value="NZ_JBAKAZ010000035.1"/>
</dbReference>
<evidence type="ECO:0000313" key="3">
    <source>
        <dbReference type="Proteomes" id="UP001369082"/>
    </source>
</evidence>
<dbReference type="Proteomes" id="UP001369082">
    <property type="component" value="Unassembled WGS sequence"/>
</dbReference>
<keyword evidence="1" id="KW-1133">Transmembrane helix</keyword>
<protein>
    <submittedName>
        <fullName evidence="2">Uncharacterized protein</fullName>
    </submittedName>
</protein>
<keyword evidence="1" id="KW-0472">Membrane</keyword>
<gene>
    <name evidence="2" type="ORF">V6256_10075</name>
</gene>
<evidence type="ECO:0000256" key="1">
    <source>
        <dbReference type="SAM" id="Phobius"/>
    </source>
</evidence>
<comment type="caution">
    <text evidence="2">The sequence shown here is derived from an EMBL/GenBank/DDBJ whole genome shotgun (WGS) entry which is preliminary data.</text>
</comment>
<reference evidence="2 3" key="1">
    <citation type="submission" date="2024-02" db="EMBL/GenBank/DDBJ databases">
        <title>Bacteria isolated from the canopy kelp, Nereocystis luetkeana.</title>
        <authorList>
            <person name="Pfister C.A."/>
            <person name="Younker I.T."/>
            <person name="Light S.H."/>
        </authorList>
    </citation>
    <scope>NUCLEOTIDE SEQUENCE [LARGE SCALE GENOMIC DNA]</scope>
    <source>
        <strain evidence="2 3">TI.1.05</strain>
    </source>
</reference>
<dbReference type="EMBL" id="JBAKAZ010000035">
    <property type="protein sequence ID" value="MEL0629951.1"/>
    <property type="molecule type" value="Genomic_DNA"/>
</dbReference>
<name>A0ABU9GRI7_9GAMM</name>
<feature type="transmembrane region" description="Helical" evidence="1">
    <location>
        <begin position="21"/>
        <end position="37"/>
    </location>
</feature>
<accession>A0ABU9GRI7</accession>
<proteinExistence type="predicted"/>
<feature type="transmembrane region" description="Helical" evidence="1">
    <location>
        <begin position="43"/>
        <end position="61"/>
    </location>
</feature>
<keyword evidence="1" id="KW-0812">Transmembrane</keyword>